<feature type="signal peptide" evidence="1">
    <location>
        <begin position="1"/>
        <end position="21"/>
    </location>
</feature>
<name>A0A917N9U9_9GAMM</name>
<gene>
    <name evidence="2" type="ORF">GCM10007966_07660</name>
</gene>
<dbReference type="EMBL" id="BMOB01000002">
    <property type="protein sequence ID" value="GGI81639.1"/>
    <property type="molecule type" value="Genomic_DNA"/>
</dbReference>
<reference evidence="2" key="1">
    <citation type="journal article" date="2014" name="Int. J. Syst. Evol. Microbiol.">
        <title>Complete genome sequence of Corynebacterium casei LMG S-19264T (=DSM 44701T), isolated from a smear-ripened cheese.</title>
        <authorList>
            <consortium name="US DOE Joint Genome Institute (JGI-PGF)"/>
            <person name="Walter F."/>
            <person name="Albersmeier A."/>
            <person name="Kalinowski J."/>
            <person name="Ruckert C."/>
        </authorList>
    </citation>
    <scope>NUCLEOTIDE SEQUENCE</scope>
    <source>
        <strain evidence="2">JCM 13919</strain>
    </source>
</reference>
<evidence type="ECO:0000313" key="2">
    <source>
        <dbReference type="EMBL" id="GGI81639.1"/>
    </source>
</evidence>
<evidence type="ECO:0000256" key="1">
    <source>
        <dbReference type="SAM" id="SignalP"/>
    </source>
</evidence>
<sequence length="76" mass="8610">MKLNRFALGFLFLLMFHTVFAAEISDAAIEEQQDDQSLCVQQRMSQCLNTCQSQGEADCDDLCEENVKNECRQAGE</sequence>
<keyword evidence="1" id="KW-0732">Signal</keyword>
<keyword evidence="3" id="KW-1185">Reference proteome</keyword>
<protein>
    <submittedName>
        <fullName evidence="2">Uncharacterized protein</fullName>
    </submittedName>
</protein>
<proteinExistence type="predicted"/>
<accession>A0A917N9U9</accession>
<dbReference type="AlphaFoldDB" id="A0A917N9U9"/>
<reference evidence="2" key="2">
    <citation type="submission" date="2020-09" db="EMBL/GenBank/DDBJ databases">
        <authorList>
            <person name="Sun Q."/>
            <person name="Ohkuma M."/>
        </authorList>
    </citation>
    <scope>NUCLEOTIDE SEQUENCE</scope>
    <source>
        <strain evidence="2">JCM 13919</strain>
    </source>
</reference>
<comment type="caution">
    <text evidence="2">The sequence shown here is derived from an EMBL/GenBank/DDBJ whole genome shotgun (WGS) entry which is preliminary data.</text>
</comment>
<evidence type="ECO:0000313" key="3">
    <source>
        <dbReference type="Proteomes" id="UP000630149"/>
    </source>
</evidence>
<dbReference type="RefSeq" id="WP_131775724.1">
    <property type="nucleotide sequence ID" value="NZ_BMOB01000002.1"/>
</dbReference>
<dbReference type="OrthoDB" id="5638924at2"/>
<feature type="chain" id="PRO_5038123867" evidence="1">
    <location>
        <begin position="22"/>
        <end position="76"/>
    </location>
</feature>
<dbReference type="Proteomes" id="UP000630149">
    <property type="component" value="Unassembled WGS sequence"/>
</dbReference>
<organism evidence="2 3">
    <name type="scientific">Legionella impletisoli</name>
    <dbReference type="NCBI Taxonomy" id="343510"/>
    <lineage>
        <taxon>Bacteria</taxon>
        <taxon>Pseudomonadati</taxon>
        <taxon>Pseudomonadota</taxon>
        <taxon>Gammaproteobacteria</taxon>
        <taxon>Legionellales</taxon>
        <taxon>Legionellaceae</taxon>
        <taxon>Legionella</taxon>
    </lineage>
</organism>